<organism evidence="1 2">
    <name type="scientific">Subtercola vilae</name>
    <dbReference type="NCBI Taxonomy" id="2056433"/>
    <lineage>
        <taxon>Bacteria</taxon>
        <taxon>Bacillati</taxon>
        <taxon>Actinomycetota</taxon>
        <taxon>Actinomycetes</taxon>
        <taxon>Micrococcales</taxon>
        <taxon>Microbacteriaceae</taxon>
        <taxon>Subtercola</taxon>
    </lineage>
</organism>
<proteinExistence type="predicted"/>
<evidence type="ECO:0000313" key="2">
    <source>
        <dbReference type="Proteomes" id="UP000306192"/>
    </source>
</evidence>
<reference evidence="1 2" key="1">
    <citation type="journal article" date="2019" name="Microorganisms">
        <title>Systematic Affiliation and Genome Analysis of Subtercola vilae DB165(T) with Particular Emphasis on Cold Adaptation of an Isolate from a High-Altitude Cold Volcano Lake.</title>
        <authorList>
            <person name="Villalobos A.S."/>
            <person name="Wiese J."/>
            <person name="Imhoff J.F."/>
            <person name="Dorador C."/>
            <person name="Keller A."/>
            <person name="Hentschel U."/>
        </authorList>
    </citation>
    <scope>NUCLEOTIDE SEQUENCE [LARGE SCALE GENOMIC DNA]</scope>
    <source>
        <strain evidence="1 2">DB165</strain>
    </source>
</reference>
<evidence type="ECO:0008006" key="3">
    <source>
        <dbReference type="Google" id="ProtNLM"/>
    </source>
</evidence>
<dbReference type="AlphaFoldDB" id="A0A4T2BBY4"/>
<dbReference type="EMBL" id="QYRT01000066">
    <property type="protein sequence ID" value="TIH28783.1"/>
    <property type="molecule type" value="Genomic_DNA"/>
</dbReference>
<dbReference type="Proteomes" id="UP000306192">
    <property type="component" value="Unassembled WGS sequence"/>
</dbReference>
<gene>
    <name evidence="1" type="ORF">D4765_18265</name>
</gene>
<accession>A0A4T2BBY4</accession>
<dbReference type="InterPro" id="IPR027417">
    <property type="entry name" value="P-loop_NTPase"/>
</dbReference>
<protein>
    <recommendedName>
        <fullName evidence="3">FtsK domain-containing protein</fullName>
    </recommendedName>
</protein>
<dbReference type="RefSeq" id="WP_136643740.1">
    <property type="nucleotide sequence ID" value="NZ_QYRT01000066.1"/>
</dbReference>
<comment type="caution">
    <text evidence="1">The sequence shown here is derived from an EMBL/GenBank/DDBJ whole genome shotgun (WGS) entry which is preliminary data.</text>
</comment>
<dbReference type="Gene3D" id="3.40.50.300">
    <property type="entry name" value="P-loop containing nucleotide triphosphate hydrolases"/>
    <property type="match status" value="1"/>
</dbReference>
<keyword evidence="2" id="KW-1185">Reference proteome</keyword>
<evidence type="ECO:0000313" key="1">
    <source>
        <dbReference type="EMBL" id="TIH28783.1"/>
    </source>
</evidence>
<sequence>MFDRIVSSHNLIPRLTDTDFWRLPIGLGLRNQQIGSDIRASSPVGVFGLKGSGKTNALLQLIVSALTRGIRVVVIDRQDHGEKYLGLLPYLECLAVDDYALAVTLLLIHTKMLERTRACVRHDVDNVDDLPKSKKESVHTEPILIVIDGVEAISSQFQAAVSELMSDPLLSSLNIFVAFSVAEPWKSTSREARRNMGDVLALKPPLSPDDVTEMFPDRPAEVSYAKAGLAYEAAGFGLYQSIDGNTRGVEISDTGASDLPAILASFRVPQPEHWDVIRSEVDWRW</sequence>
<name>A0A4T2BBY4_9MICO</name>
<dbReference type="SUPFAM" id="SSF52540">
    <property type="entry name" value="P-loop containing nucleoside triphosphate hydrolases"/>
    <property type="match status" value="1"/>
</dbReference>